<dbReference type="GO" id="GO:0005886">
    <property type="term" value="C:plasma membrane"/>
    <property type="evidence" value="ECO:0007669"/>
    <property type="project" value="UniProtKB-SubCell"/>
</dbReference>
<dbReference type="eggNOG" id="COG3190">
    <property type="taxonomic scope" value="Bacteria"/>
</dbReference>
<dbReference type="RefSeq" id="WP_009542589.1">
    <property type="nucleotide sequence ID" value="NZ_ANHY01000025.1"/>
</dbReference>
<keyword evidence="7" id="KW-0975">Bacterial flagellum</keyword>
<feature type="region of interest" description="Disordered" evidence="9">
    <location>
        <begin position="85"/>
        <end position="127"/>
    </location>
</feature>
<keyword evidence="12" id="KW-1185">Reference proteome</keyword>
<dbReference type="PANTHER" id="PTHR38766">
    <property type="entry name" value="FLAGELLAR PROTEIN FLIO"/>
    <property type="match status" value="1"/>
</dbReference>
<keyword evidence="4 10" id="KW-0812">Transmembrane</keyword>
<dbReference type="InterPro" id="IPR022781">
    <property type="entry name" value="Flagellar_biosynth_FliO"/>
</dbReference>
<evidence type="ECO:0000313" key="11">
    <source>
        <dbReference type="EMBL" id="EKV26685.1"/>
    </source>
</evidence>
<evidence type="ECO:0000256" key="7">
    <source>
        <dbReference type="ARBA" id="ARBA00023143"/>
    </source>
</evidence>
<proteinExistence type="inferred from homology"/>
<dbReference type="GO" id="GO:0044781">
    <property type="term" value="P:bacterial-type flagellum organization"/>
    <property type="evidence" value="ECO:0007669"/>
    <property type="project" value="InterPro"/>
</dbReference>
<feature type="transmembrane region" description="Helical" evidence="10">
    <location>
        <begin position="6"/>
        <end position="27"/>
    </location>
</feature>
<protein>
    <recommendedName>
        <fullName evidence="13">Flagellar biosynthesis protein FliO</fullName>
    </recommendedName>
</protein>
<evidence type="ECO:0008006" key="13">
    <source>
        <dbReference type="Google" id="ProtNLM"/>
    </source>
</evidence>
<evidence type="ECO:0000256" key="5">
    <source>
        <dbReference type="ARBA" id="ARBA00022989"/>
    </source>
</evidence>
<comment type="caution">
    <text evidence="11">The sequence shown here is derived from an EMBL/GenBank/DDBJ whole genome shotgun (WGS) entry which is preliminary data.</text>
</comment>
<dbReference type="PATRIC" id="fig|1238182.3.peg.4148"/>
<evidence type="ECO:0000256" key="4">
    <source>
        <dbReference type="ARBA" id="ARBA00022692"/>
    </source>
</evidence>
<keyword evidence="6 10" id="KW-0472">Membrane</keyword>
<dbReference type="AlphaFoldDB" id="K9GL21"/>
<accession>K9GL21</accession>
<sequence>MDPELIFRALIALSVVIGLVLLAGGLARRFGLVPGASTSLRGRSRAARRLEVVEVRPVDPKRRLVLVRRDDREHLLLIGGPDDVVVERGIAPPAPPAPPPEEPAGDAPEETGPQGMPHDTQDKDASR</sequence>
<organism evidence="11 12">
    <name type="scientific">Caenispirillum salinarum AK4</name>
    <dbReference type="NCBI Taxonomy" id="1238182"/>
    <lineage>
        <taxon>Bacteria</taxon>
        <taxon>Pseudomonadati</taxon>
        <taxon>Pseudomonadota</taxon>
        <taxon>Alphaproteobacteria</taxon>
        <taxon>Rhodospirillales</taxon>
        <taxon>Novispirillaceae</taxon>
        <taxon>Caenispirillum</taxon>
    </lineage>
</organism>
<keyword evidence="3" id="KW-1003">Cell membrane</keyword>
<dbReference type="EMBL" id="ANHY01000025">
    <property type="protein sequence ID" value="EKV26685.1"/>
    <property type="molecule type" value="Genomic_DNA"/>
</dbReference>
<gene>
    <name evidence="11" type="ORF">C882_2194</name>
</gene>
<evidence type="ECO:0000256" key="8">
    <source>
        <dbReference type="ARBA" id="ARBA00037937"/>
    </source>
</evidence>
<evidence type="ECO:0000256" key="3">
    <source>
        <dbReference type="ARBA" id="ARBA00022475"/>
    </source>
</evidence>
<evidence type="ECO:0000256" key="6">
    <source>
        <dbReference type="ARBA" id="ARBA00023136"/>
    </source>
</evidence>
<evidence type="ECO:0000256" key="1">
    <source>
        <dbReference type="ARBA" id="ARBA00004117"/>
    </source>
</evidence>
<keyword evidence="5 10" id="KW-1133">Transmembrane helix</keyword>
<dbReference type="Proteomes" id="UP000009881">
    <property type="component" value="Unassembled WGS sequence"/>
</dbReference>
<dbReference type="Pfam" id="PF04347">
    <property type="entry name" value="FliO"/>
    <property type="match status" value="1"/>
</dbReference>
<comment type="subcellular location">
    <subcellularLocation>
        <location evidence="1">Bacterial flagellum basal body</location>
    </subcellularLocation>
    <subcellularLocation>
        <location evidence="2">Cell membrane</location>
    </subcellularLocation>
</comment>
<evidence type="ECO:0000256" key="2">
    <source>
        <dbReference type="ARBA" id="ARBA00004236"/>
    </source>
</evidence>
<evidence type="ECO:0000256" key="10">
    <source>
        <dbReference type="SAM" id="Phobius"/>
    </source>
</evidence>
<feature type="compositionally biased region" description="Pro residues" evidence="9">
    <location>
        <begin position="92"/>
        <end position="102"/>
    </location>
</feature>
<comment type="similarity">
    <text evidence="8">Belongs to the FliO/MopB family.</text>
</comment>
<name>K9GL21_9PROT</name>
<reference evidence="11 12" key="1">
    <citation type="journal article" date="2013" name="Genome Announc.">
        <title>Draft Genome Sequence of an Alphaproteobacterium, Caenispirillum salinarum AK4(T), Isolated from a Solar Saltern.</title>
        <authorList>
            <person name="Khatri I."/>
            <person name="Singh A."/>
            <person name="Korpole S."/>
            <person name="Pinnaka A.K."/>
            <person name="Subramanian S."/>
        </authorList>
    </citation>
    <scope>NUCLEOTIDE SEQUENCE [LARGE SCALE GENOMIC DNA]</scope>
    <source>
        <strain evidence="11 12">AK4</strain>
    </source>
</reference>
<dbReference type="GO" id="GO:0009425">
    <property type="term" value="C:bacterial-type flagellum basal body"/>
    <property type="evidence" value="ECO:0007669"/>
    <property type="project" value="UniProtKB-SubCell"/>
</dbReference>
<evidence type="ECO:0000313" key="12">
    <source>
        <dbReference type="Proteomes" id="UP000009881"/>
    </source>
</evidence>
<dbReference type="STRING" id="1238182.C882_2194"/>
<dbReference type="InterPro" id="IPR052205">
    <property type="entry name" value="FliO/MopB"/>
</dbReference>
<evidence type="ECO:0000256" key="9">
    <source>
        <dbReference type="SAM" id="MobiDB-lite"/>
    </source>
</evidence>
<dbReference type="PANTHER" id="PTHR38766:SF1">
    <property type="entry name" value="FLAGELLAR PROTEIN FLIO"/>
    <property type="match status" value="1"/>
</dbReference>